<dbReference type="AlphaFoldDB" id="A0A1L2ZR21"/>
<dbReference type="OrthoDB" id="4774874at2"/>
<dbReference type="KEGG" id="nae:BHE16_11985"/>
<dbReference type="GO" id="GO:0008757">
    <property type="term" value="F:S-adenosylmethionine-dependent methyltransferase activity"/>
    <property type="evidence" value="ECO:0007669"/>
    <property type="project" value="TreeGrafter"/>
</dbReference>
<dbReference type="Proteomes" id="UP000183530">
    <property type="component" value="Chromosome"/>
</dbReference>
<dbReference type="EMBL" id="CP018135">
    <property type="protein sequence ID" value="APF41589.1"/>
    <property type="molecule type" value="Genomic_DNA"/>
</dbReference>
<evidence type="ECO:0000313" key="5">
    <source>
        <dbReference type="Proteomes" id="UP000183530"/>
    </source>
</evidence>
<evidence type="ECO:0000256" key="2">
    <source>
        <dbReference type="ARBA" id="ARBA00022679"/>
    </source>
</evidence>
<dbReference type="STRING" id="556325.BHE16_11985"/>
<protein>
    <submittedName>
        <fullName evidence="4">Methyltransferase</fullName>
    </submittedName>
</protein>
<dbReference type="SUPFAM" id="SSF53335">
    <property type="entry name" value="S-adenosyl-L-methionine-dependent methyltransferases"/>
    <property type="match status" value="1"/>
</dbReference>
<evidence type="ECO:0000313" key="4">
    <source>
        <dbReference type="EMBL" id="APF41589.1"/>
    </source>
</evidence>
<organism evidence="4 5">
    <name type="scientific">Neomicrococcus aestuarii</name>
    <dbReference type="NCBI Taxonomy" id="556325"/>
    <lineage>
        <taxon>Bacteria</taxon>
        <taxon>Bacillati</taxon>
        <taxon>Actinomycetota</taxon>
        <taxon>Actinomycetes</taxon>
        <taxon>Micrococcales</taxon>
        <taxon>Micrococcaceae</taxon>
        <taxon>Neomicrococcus</taxon>
    </lineage>
</organism>
<keyword evidence="2 4" id="KW-0808">Transferase</keyword>
<proteinExistence type="predicted"/>
<dbReference type="Pfam" id="PF01596">
    <property type="entry name" value="Methyltransf_3"/>
    <property type="match status" value="1"/>
</dbReference>
<sequence length="211" mass="22393">MSAEKFSSWSYTEALPLEDEVLVRARERAHELGVTAVSPGTAALITSIAASSGARNAVEVGTGAGISTLALLRGLPQDAILTTIDVDIEHLGAARETLADAGFRANRTRIITGKAQDVLNRLTDNAYDLVLIDADKANVLTYVEHACRLLRTGGTLLLNDALDADRVPQPAIRQASTTATRQAVRFVRDRDDFVTSTVPTGTGVLIGAKRG</sequence>
<keyword evidence="1 4" id="KW-0489">Methyltransferase</keyword>
<dbReference type="InterPro" id="IPR050362">
    <property type="entry name" value="Cation-dep_OMT"/>
</dbReference>
<dbReference type="PANTHER" id="PTHR10509:SF85">
    <property type="entry name" value="O-METHYLTRANSFERASE RV1220C-RELATED"/>
    <property type="match status" value="1"/>
</dbReference>
<dbReference type="GO" id="GO:0008171">
    <property type="term" value="F:O-methyltransferase activity"/>
    <property type="evidence" value="ECO:0007669"/>
    <property type="project" value="InterPro"/>
</dbReference>
<name>A0A1L2ZR21_9MICC</name>
<dbReference type="GO" id="GO:0032259">
    <property type="term" value="P:methylation"/>
    <property type="evidence" value="ECO:0007669"/>
    <property type="project" value="UniProtKB-KW"/>
</dbReference>
<dbReference type="InterPro" id="IPR029063">
    <property type="entry name" value="SAM-dependent_MTases_sf"/>
</dbReference>
<evidence type="ECO:0000256" key="1">
    <source>
        <dbReference type="ARBA" id="ARBA00022603"/>
    </source>
</evidence>
<keyword evidence="3" id="KW-0949">S-adenosyl-L-methionine</keyword>
<dbReference type="PANTHER" id="PTHR10509">
    <property type="entry name" value="O-METHYLTRANSFERASE-RELATED"/>
    <property type="match status" value="1"/>
</dbReference>
<reference evidence="4 5" key="1">
    <citation type="submission" date="2016-11" db="EMBL/GenBank/DDBJ databases">
        <title>Genome sequencing of Zhihengliuella aestuarii B18 antagonistic to Plasmodiophora brassicae.</title>
        <authorList>
            <person name="Luo Y."/>
        </authorList>
    </citation>
    <scope>NUCLEOTIDE SEQUENCE [LARGE SCALE GENOMIC DNA]</scope>
    <source>
        <strain evidence="4 5">B18</strain>
    </source>
</reference>
<gene>
    <name evidence="4" type="ORF">BHE16_11985</name>
</gene>
<accession>A0A1L2ZR21</accession>
<dbReference type="InterPro" id="IPR002935">
    <property type="entry name" value="SAM_O-MeTrfase"/>
</dbReference>
<dbReference type="RefSeq" id="WP_071895058.1">
    <property type="nucleotide sequence ID" value="NZ_CP018135.1"/>
</dbReference>
<dbReference type="PROSITE" id="PS51682">
    <property type="entry name" value="SAM_OMT_I"/>
    <property type="match status" value="1"/>
</dbReference>
<dbReference type="Gene3D" id="3.40.50.150">
    <property type="entry name" value="Vaccinia Virus protein VP39"/>
    <property type="match status" value="1"/>
</dbReference>
<keyword evidence="5" id="KW-1185">Reference proteome</keyword>
<evidence type="ECO:0000256" key="3">
    <source>
        <dbReference type="ARBA" id="ARBA00022691"/>
    </source>
</evidence>